<feature type="domain" description="Transposase putative helix-turn-helix" evidence="1">
    <location>
        <begin position="3"/>
        <end position="33"/>
    </location>
</feature>
<dbReference type="AlphaFoldDB" id="A0A6B3NFW3"/>
<evidence type="ECO:0000259" key="1">
    <source>
        <dbReference type="Pfam" id="PF12323"/>
    </source>
</evidence>
<accession>A0A6B3NFW3</accession>
<gene>
    <name evidence="2" type="ORF">F6J89_23910</name>
    <name evidence="3" type="ORF">F6J89_28310</name>
</gene>
<comment type="caution">
    <text evidence="2">The sequence shown here is derived from an EMBL/GenBank/DDBJ whole genome shotgun (WGS) entry which is preliminary data.</text>
</comment>
<dbReference type="EMBL" id="JAAHFQ010000811">
    <property type="protein sequence ID" value="NER31415.1"/>
    <property type="molecule type" value="Genomic_DNA"/>
</dbReference>
<sequence>MYAIKVELKLNNKERTKMAQHAGFARFVYNHGL</sequence>
<proteinExistence type="predicted"/>
<dbReference type="Pfam" id="PF12323">
    <property type="entry name" value="HTH_OrfB_IS605"/>
    <property type="match status" value="1"/>
</dbReference>
<reference evidence="2" key="1">
    <citation type="submission" date="2019-11" db="EMBL/GenBank/DDBJ databases">
        <title>Genomic insights into an expanded diversity of filamentous marine cyanobacteria reveals the extraordinary biosynthetic potential of Moorea and Okeania.</title>
        <authorList>
            <person name="Ferreira Leao T."/>
            <person name="Wang M."/>
            <person name="Moss N."/>
            <person name="Da Silva R."/>
            <person name="Sanders J."/>
            <person name="Nurk S."/>
            <person name="Gurevich A."/>
            <person name="Humphrey G."/>
            <person name="Reher R."/>
            <person name="Zhu Q."/>
            <person name="Belda-Ferre P."/>
            <person name="Glukhov E."/>
            <person name="Rex R."/>
            <person name="Dorrestein P.C."/>
            <person name="Knight R."/>
            <person name="Pevzner P."/>
            <person name="Gerwick W.H."/>
            <person name="Gerwick L."/>
        </authorList>
    </citation>
    <scope>NUCLEOTIDE SEQUENCE</scope>
    <source>
        <strain evidence="2">SIO1C4</strain>
    </source>
</reference>
<protein>
    <submittedName>
        <fullName evidence="2">Helix-turn-helix domain-containing protein</fullName>
    </submittedName>
</protein>
<evidence type="ECO:0000313" key="2">
    <source>
        <dbReference type="EMBL" id="NER30577.1"/>
    </source>
</evidence>
<name>A0A6B3NFW3_9CYAN</name>
<organism evidence="2">
    <name type="scientific">Symploca sp. SIO1C4</name>
    <dbReference type="NCBI Taxonomy" id="2607765"/>
    <lineage>
        <taxon>Bacteria</taxon>
        <taxon>Bacillati</taxon>
        <taxon>Cyanobacteriota</taxon>
        <taxon>Cyanophyceae</taxon>
        <taxon>Coleofasciculales</taxon>
        <taxon>Coleofasciculaceae</taxon>
        <taxon>Symploca</taxon>
    </lineage>
</organism>
<dbReference type="InterPro" id="IPR021027">
    <property type="entry name" value="Transposase_put_HTH"/>
</dbReference>
<feature type="non-terminal residue" evidence="2">
    <location>
        <position position="33"/>
    </location>
</feature>
<dbReference type="EMBL" id="JAAHFQ010000591">
    <property type="protein sequence ID" value="NER30577.1"/>
    <property type="molecule type" value="Genomic_DNA"/>
</dbReference>
<evidence type="ECO:0000313" key="3">
    <source>
        <dbReference type="EMBL" id="NER31415.1"/>
    </source>
</evidence>